<dbReference type="CDD" id="cd14733">
    <property type="entry name" value="BACK"/>
    <property type="match status" value="1"/>
</dbReference>
<evidence type="ECO:0000313" key="4">
    <source>
        <dbReference type="EMBL" id="KAJ8033355.1"/>
    </source>
</evidence>
<keyword evidence="1" id="KW-0880">Kelch repeat</keyword>
<dbReference type="SMART" id="SM00225">
    <property type="entry name" value="BTB"/>
    <property type="match status" value="1"/>
</dbReference>
<dbReference type="PANTHER" id="PTHR24412:SF489">
    <property type="entry name" value="RING FINGER DOMAIN AND KELCH REPEAT-CONTAINING PROTEIN DDB_G0271372"/>
    <property type="match status" value="1"/>
</dbReference>
<dbReference type="PANTHER" id="PTHR24412">
    <property type="entry name" value="KELCH PROTEIN"/>
    <property type="match status" value="1"/>
</dbReference>
<dbReference type="OrthoDB" id="6425912at2759"/>
<organism evidence="4 5">
    <name type="scientific">Holothuria leucospilota</name>
    <name type="common">Black long sea cucumber</name>
    <name type="synonym">Mertensiothuria leucospilota</name>
    <dbReference type="NCBI Taxonomy" id="206669"/>
    <lineage>
        <taxon>Eukaryota</taxon>
        <taxon>Metazoa</taxon>
        <taxon>Echinodermata</taxon>
        <taxon>Eleutherozoa</taxon>
        <taxon>Echinozoa</taxon>
        <taxon>Holothuroidea</taxon>
        <taxon>Aspidochirotacea</taxon>
        <taxon>Aspidochirotida</taxon>
        <taxon>Holothuriidae</taxon>
        <taxon>Holothuria</taxon>
    </lineage>
</organism>
<dbReference type="Gene3D" id="1.25.40.420">
    <property type="match status" value="1"/>
</dbReference>
<keyword evidence="2" id="KW-0677">Repeat</keyword>
<sequence>MNFREMRSTRYHGEYSDHKNDSNLFFLEEDCRKCADYAHSAFQSLDTFRKSGIMCDVRLVADSVLDIHNGTADDSIQAHKCILAAKSDYFKALFTKSESSQQTIRIQNVSHDILKKVIDFIYKGCCKVTQGEVKYITAAAAMMQIPTLFEECLDHFDVYNVFVMWSVADSLQVVDLLKCCTDFISKHLGVLLEQDEFYHLPVSKVYTILKLPKINLGPKYNLQVLRDALRKWMVVNKENGDQRRKLEGHVDCENLGISFQTTSEESPSHTRRLEATSRITEFPDCFSLIAVMGGSECGRCFPTVPAGPNVVACRGANSIEMFDTQSLTWVNTYLVM</sequence>
<evidence type="ECO:0000256" key="1">
    <source>
        <dbReference type="ARBA" id="ARBA00022441"/>
    </source>
</evidence>
<proteinExistence type="predicted"/>
<dbReference type="EMBL" id="JAIZAY010000011">
    <property type="protein sequence ID" value="KAJ8033355.1"/>
    <property type="molecule type" value="Genomic_DNA"/>
</dbReference>
<dbReference type="Pfam" id="PF07707">
    <property type="entry name" value="BACK"/>
    <property type="match status" value="1"/>
</dbReference>
<feature type="domain" description="BTB" evidence="3">
    <location>
        <begin position="55"/>
        <end position="130"/>
    </location>
</feature>
<evidence type="ECO:0000313" key="5">
    <source>
        <dbReference type="Proteomes" id="UP001152320"/>
    </source>
</evidence>
<dbReference type="PROSITE" id="PS50097">
    <property type="entry name" value="BTB"/>
    <property type="match status" value="1"/>
</dbReference>
<dbReference type="SUPFAM" id="SSF54695">
    <property type="entry name" value="POZ domain"/>
    <property type="match status" value="1"/>
</dbReference>
<dbReference type="InterPro" id="IPR011333">
    <property type="entry name" value="SKP1/BTB/POZ_sf"/>
</dbReference>
<name>A0A9Q1BV72_HOLLE</name>
<dbReference type="Pfam" id="PF00651">
    <property type="entry name" value="BTB"/>
    <property type="match status" value="1"/>
</dbReference>
<keyword evidence="5" id="KW-1185">Reference proteome</keyword>
<dbReference type="AlphaFoldDB" id="A0A9Q1BV72"/>
<dbReference type="InterPro" id="IPR011705">
    <property type="entry name" value="BACK"/>
</dbReference>
<dbReference type="InterPro" id="IPR000210">
    <property type="entry name" value="BTB/POZ_dom"/>
</dbReference>
<reference evidence="4" key="1">
    <citation type="submission" date="2021-10" db="EMBL/GenBank/DDBJ databases">
        <title>Tropical sea cucumber genome reveals ecological adaptation and Cuvierian tubules defense mechanism.</title>
        <authorList>
            <person name="Chen T."/>
        </authorList>
    </citation>
    <scope>NUCLEOTIDE SEQUENCE</scope>
    <source>
        <strain evidence="4">Nanhai2018</strain>
        <tissue evidence="4">Muscle</tissue>
    </source>
</reference>
<dbReference type="Proteomes" id="UP001152320">
    <property type="component" value="Chromosome 11"/>
</dbReference>
<protein>
    <submittedName>
        <fullName evidence="4">Ring canal kelch-like</fullName>
    </submittedName>
</protein>
<dbReference type="Gene3D" id="3.30.710.10">
    <property type="entry name" value="Potassium Channel Kv1.1, Chain A"/>
    <property type="match status" value="1"/>
</dbReference>
<comment type="caution">
    <text evidence="4">The sequence shown here is derived from an EMBL/GenBank/DDBJ whole genome shotgun (WGS) entry which is preliminary data.</text>
</comment>
<gene>
    <name evidence="4" type="ORF">HOLleu_23567</name>
</gene>
<evidence type="ECO:0000259" key="3">
    <source>
        <dbReference type="PROSITE" id="PS50097"/>
    </source>
</evidence>
<accession>A0A9Q1BV72</accession>
<evidence type="ECO:0000256" key="2">
    <source>
        <dbReference type="ARBA" id="ARBA00022737"/>
    </source>
</evidence>